<organism evidence="2 3">
    <name type="scientific">Carboxylicivirga mesophila</name>
    <dbReference type="NCBI Taxonomy" id="1166478"/>
    <lineage>
        <taxon>Bacteria</taxon>
        <taxon>Pseudomonadati</taxon>
        <taxon>Bacteroidota</taxon>
        <taxon>Bacteroidia</taxon>
        <taxon>Marinilabiliales</taxon>
        <taxon>Marinilabiliaceae</taxon>
        <taxon>Carboxylicivirga</taxon>
    </lineage>
</organism>
<proteinExistence type="predicted"/>
<gene>
    <name evidence="2" type="ORF">KEM09_12990</name>
</gene>
<name>A0ABS5KBD0_9BACT</name>
<dbReference type="EMBL" id="JAGUCN010000014">
    <property type="protein sequence ID" value="MBS2212325.1"/>
    <property type="molecule type" value="Genomic_DNA"/>
</dbReference>
<keyword evidence="1" id="KW-0472">Membrane</keyword>
<keyword evidence="3" id="KW-1185">Reference proteome</keyword>
<protein>
    <submittedName>
        <fullName evidence="2">Uncharacterized protein</fullName>
    </submittedName>
</protein>
<keyword evidence="1" id="KW-0812">Transmembrane</keyword>
<keyword evidence="1" id="KW-1133">Transmembrane helix</keyword>
<reference evidence="2 3" key="1">
    <citation type="journal article" date="2014" name="Int. J. Syst. Evol. Microbiol.">
        <title>Carboxylicivirga gen. nov. in the family Marinilabiliaceae with two novel species, Carboxylicivirga mesophila sp. nov. and Carboxylicivirga taeanensis sp. nov., and reclassification of Cytophaga fermentans as Saccharicrinis fermentans gen. nov., comb. nov.</title>
        <authorList>
            <person name="Yang S.H."/>
            <person name="Seo H.S."/>
            <person name="Woo J.H."/>
            <person name="Oh H.M."/>
            <person name="Jang H."/>
            <person name="Lee J.H."/>
            <person name="Kim S.J."/>
            <person name="Kwon K.K."/>
        </authorList>
    </citation>
    <scope>NUCLEOTIDE SEQUENCE [LARGE SCALE GENOMIC DNA]</scope>
    <source>
        <strain evidence="2 3">JCM 18290</strain>
    </source>
</reference>
<evidence type="ECO:0000256" key="1">
    <source>
        <dbReference type="SAM" id="Phobius"/>
    </source>
</evidence>
<feature type="transmembrane region" description="Helical" evidence="1">
    <location>
        <begin position="38"/>
        <end position="56"/>
    </location>
</feature>
<evidence type="ECO:0000313" key="2">
    <source>
        <dbReference type="EMBL" id="MBS2212325.1"/>
    </source>
</evidence>
<dbReference type="RefSeq" id="WP_212228912.1">
    <property type="nucleotide sequence ID" value="NZ_JAGUCN010000014.1"/>
</dbReference>
<feature type="transmembrane region" description="Helical" evidence="1">
    <location>
        <begin position="7"/>
        <end position="26"/>
    </location>
</feature>
<comment type="caution">
    <text evidence="2">The sequence shown here is derived from an EMBL/GenBank/DDBJ whole genome shotgun (WGS) entry which is preliminary data.</text>
</comment>
<evidence type="ECO:0000313" key="3">
    <source>
        <dbReference type="Proteomes" id="UP000721861"/>
    </source>
</evidence>
<accession>A0ABS5KBD0</accession>
<sequence>MTNKQAIFIAILLLAASIVIEVLAATSDISLDIDHIELFAGFLFGIGIAILIRQLLGKNKGKKQRTNPLNL</sequence>
<dbReference type="Proteomes" id="UP000721861">
    <property type="component" value="Unassembled WGS sequence"/>
</dbReference>